<feature type="region of interest" description="Disordered" evidence="1">
    <location>
        <begin position="81"/>
        <end position="100"/>
    </location>
</feature>
<sequence>MENSFEEAIFNIERDRPMAWFLKKKDRLTSLHSDMSETMVHLRILIKCGGDLDHSIRRRCIEPCPTEDVINAMEDFTNRKKIGRNRYKTPTENKTSKEPI</sequence>
<accession>A0A9Q3GX49</accession>
<dbReference type="Proteomes" id="UP000765509">
    <property type="component" value="Unassembled WGS sequence"/>
</dbReference>
<keyword evidence="3" id="KW-1185">Reference proteome</keyword>
<gene>
    <name evidence="2" type="ORF">O181_023263</name>
</gene>
<comment type="caution">
    <text evidence="2">The sequence shown here is derived from an EMBL/GenBank/DDBJ whole genome shotgun (WGS) entry which is preliminary data.</text>
</comment>
<dbReference type="AlphaFoldDB" id="A0A9Q3GX49"/>
<dbReference type="OrthoDB" id="2506710at2759"/>
<protein>
    <submittedName>
        <fullName evidence="2">Uncharacterized protein</fullName>
    </submittedName>
</protein>
<dbReference type="EMBL" id="AVOT02007274">
    <property type="protein sequence ID" value="MBW0483548.1"/>
    <property type="molecule type" value="Genomic_DNA"/>
</dbReference>
<reference evidence="2" key="1">
    <citation type="submission" date="2021-03" db="EMBL/GenBank/DDBJ databases">
        <title>Draft genome sequence of rust myrtle Austropuccinia psidii MF-1, a brazilian biotype.</title>
        <authorList>
            <person name="Quecine M.C."/>
            <person name="Pachon D.M.R."/>
            <person name="Bonatelli M.L."/>
            <person name="Correr F.H."/>
            <person name="Franceschini L.M."/>
            <person name="Leite T.F."/>
            <person name="Margarido G.R.A."/>
            <person name="Almeida C.A."/>
            <person name="Ferrarezi J.A."/>
            <person name="Labate C.A."/>
        </authorList>
    </citation>
    <scope>NUCLEOTIDE SEQUENCE</scope>
    <source>
        <strain evidence="2">MF-1</strain>
    </source>
</reference>
<name>A0A9Q3GX49_9BASI</name>
<feature type="compositionally biased region" description="Basic and acidic residues" evidence="1">
    <location>
        <begin position="89"/>
        <end position="100"/>
    </location>
</feature>
<evidence type="ECO:0000256" key="1">
    <source>
        <dbReference type="SAM" id="MobiDB-lite"/>
    </source>
</evidence>
<evidence type="ECO:0000313" key="3">
    <source>
        <dbReference type="Proteomes" id="UP000765509"/>
    </source>
</evidence>
<evidence type="ECO:0000313" key="2">
    <source>
        <dbReference type="EMBL" id="MBW0483548.1"/>
    </source>
</evidence>
<proteinExistence type="predicted"/>
<organism evidence="2 3">
    <name type="scientific">Austropuccinia psidii MF-1</name>
    <dbReference type="NCBI Taxonomy" id="1389203"/>
    <lineage>
        <taxon>Eukaryota</taxon>
        <taxon>Fungi</taxon>
        <taxon>Dikarya</taxon>
        <taxon>Basidiomycota</taxon>
        <taxon>Pucciniomycotina</taxon>
        <taxon>Pucciniomycetes</taxon>
        <taxon>Pucciniales</taxon>
        <taxon>Sphaerophragmiaceae</taxon>
        <taxon>Austropuccinia</taxon>
    </lineage>
</organism>